<reference evidence="2 3" key="1">
    <citation type="journal article" date="2008" name="J. Bacteriol.">
        <title>'Candidatus Cloacamonas acidaminovorans': genome sequence reconstruction provides a first glimpse of a new bacterial division.</title>
        <authorList>
            <person name="Pelletier E."/>
            <person name="Kreimeyer A."/>
            <person name="Bocs S."/>
            <person name="Rouy Z."/>
            <person name="Gyapay G."/>
            <person name="Chouari R."/>
            <person name="Riviere D."/>
            <person name="Ganesan A."/>
            <person name="Daegelen P."/>
            <person name="Sghir A."/>
            <person name="Cohen G.N."/>
            <person name="Medigue C."/>
            <person name="Weissenbach J."/>
            <person name="Le Paslier D."/>
        </authorList>
    </citation>
    <scope>NUCLEOTIDE SEQUENCE [LARGE SCALE GENOMIC DNA]</scope>
    <source>
        <strain evidence="3">Evry</strain>
    </source>
</reference>
<feature type="transmembrane region" description="Helical" evidence="1">
    <location>
        <begin position="6"/>
        <end position="25"/>
    </location>
</feature>
<protein>
    <submittedName>
        <fullName evidence="2">Uncharacterized protein</fullName>
    </submittedName>
</protein>
<evidence type="ECO:0000313" key="2">
    <source>
        <dbReference type="EMBL" id="CAO81059.1"/>
    </source>
</evidence>
<dbReference type="OrthoDB" id="244006at2"/>
<feature type="transmembrane region" description="Helical" evidence="1">
    <location>
        <begin position="67"/>
        <end position="85"/>
    </location>
</feature>
<dbReference type="HOGENOM" id="CLU_084473_0_0_0"/>
<feature type="transmembrane region" description="Helical" evidence="1">
    <location>
        <begin position="97"/>
        <end position="115"/>
    </location>
</feature>
<dbReference type="eggNOG" id="ENOG5031DS7">
    <property type="taxonomic scope" value="Bacteria"/>
</dbReference>
<evidence type="ECO:0000313" key="3">
    <source>
        <dbReference type="Proteomes" id="UP000002019"/>
    </source>
</evidence>
<dbReference type="Proteomes" id="UP000002019">
    <property type="component" value="Chromosome"/>
</dbReference>
<sequence>MSGFMTTFGLWLSVFFTLSIFSFLYKDNPFYKLSEQIFVGLSAAYWLVYLYYSVMVPNLFNKLFTDFKGNLILLIPTALGLMMLLRLIPKAQWLSRYPIAIMIGTSAGINMVRYAKTDLLGQISATMINPFASDNVITVIGNILLIVGTICGVYFFYFSKKQEGIRAVPSKLGIWFLMISFGASFGYTVMARISLLIGRLEFLLKDWLHIIK</sequence>
<evidence type="ECO:0000256" key="1">
    <source>
        <dbReference type="SAM" id="Phobius"/>
    </source>
</evidence>
<dbReference type="STRING" id="459349.CLOAM1198"/>
<keyword evidence="1" id="KW-1133">Transmembrane helix</keyword>
<keyword evidence="1" id="KW-0812">Transmembrane</keyword>
<feature type="transmembrane region" description="Helical" evidence="1">
    <location>
        <begin position="135"/>
        <end position="158"/>
    </location>
</feature>
<proteinExistence type="predicted"/>
<gene>
    <name evidence="2" type="ordered locus">CLOAM1198</name>
</gene>
<keyword evidence="1" id="KW-0472">Membrane</keyword>
<feature type="transmembrane region" description="Helical" evidence="1">
    <location>
        <begin position="174"/>
        <end position="197"/>
    </location>
</feature>
<dbReference type="AlphaFoldDB" id="B0VI83"/>
<organism evidence="2 3">
    <name type="scientific">Cloacimonas acidaminovorans (strain Evry)</name>
    <dbReference type="NCBI Taxonomy" id="459349"/>
    <lineage>
        <taxon>Bacteria</taxon>
        <taxon>Pseudomonadati</taxon>
        <taxon>Candidatus Cloacimonadota</taxon>
        <taxon>Candidatus Cloacimonadia</taxon>
        <taxon>Candidatus Cloacimonadales</taxon>
        <taxon>Candidatus Cloacimonadaceae</taxon>
        <taxon>Candidatus Cloacimonas</taxon>
    </lineage>
</organism>
<feature type="transmembrane region" description="Helical" evidence="1">
    <location>
        <begin position="37"/>
        <end position="55"/>
    </location>
</feature>
<name>B0VI83_CLOAI</name>
<accession>B0VI83</accession>
<dbReference type="EMBL" id="CU466930">
    <property type="protein sequence ID" value="CAO81059.1"/>
    <property type="molecule type" value="Genomic_DNA"/>
</dbReference>
<dbReference type="RefSeq" id="WP_015424917.1">
    <property type="nucleotide sequence ID" value="NC_020449.1"/>
</dbReference>
<dbReference type="KEGG" id="caci:CLOAM1198"/>
<keyword evidence="3" id="KW-1185">Reference proteome</keyword>